<evidence type="ECO:0000313" key="8">
    <source>
        <dbReference type="Proteomes" id="UP001166291"/>
    </source>
</evidence>
<evidence type="ECO:0000256" key="4">
    <source>
        <dbReference type="ARBA" id="ARBA00023237"/>
    </source>
</evidence>
<dbReference type="PANTHER" id="PTHR30329">
    <property type="entry name" value="STATOR ELEMENT OF FLAGELLAR MOTOR COMPLEX"/>
    <property type="match status" value="1"/>
</dbReference>
<dbReference type="PANTHER" id="PTHR30329:SF21">
    <property type="entry name" value="LIPOPROTEIN YIAD-RELATED"/>
    <property type="match status" value="1"/>
</dbReference>
<evidence type="ECO:0000256" key="3">
    <source>
        <dbReference type="ARBA" id="ARBA00023136"/>
    </source>
</evidence>
<dbReference type="PRINTS" id="PR01021">
    <property type="entry name" value="OMPADOMAIN"/>
</dbReference>
<dbReference type="InterPro" id="IPR036737">
    <property type="entry name" value="OmpA-like_sf"/>
</dbReference>
<dbReference type="InterPro" id="IPR028974">
    <property type="entry name" value="TSP_type-3_rpt"/>
</dbReference>
<gene>
    <name evidence="7" type="ORF">KXJ70_10310</name>
</gene>
<dbReference type="PRINTS" id="PR01023">
    <property type="entry name" value="NAFLGMOTY"/>
</dbReference>
<dbReference type="Pfam" id="PF00691">
    <property type="entry name" value="OmpA"/>
    <property type="match status" value="1"/>
</dbReference>
<dbReference type="InterPro" id="IPR003367">
    <property type="entry name" value="Thrombospondin_3-like_rpt"/>
</dbReference>
<dbReference type="Gene3D" id="4.10.1080.10">
    <property type="entry name" value="TSP type-3 repeat"/>
    <property type="match status" value="1"/>
</dbReference>
<reference evidence="7" key="1">
    <citation type="submission" date="2021-07" db="EMBL/GenBank/DDBJ databases">
        <title>Zhongshania sp. CAU 1632 isolated from seawater.</title>
        <authorList>
            <person name="Kim W."/>
        </authorList>
    </citation>
    <scope>NUCLEOTIDE SEQUENCE</scope>
    <source>
        <strain evidence="7">CAU 1632</strain>
    </source>
</reference>
<dbReference type="EMBL" id="JAHWDQ010000002">
    <property type="protein sequence ID" value="MBW2941173.1"/>
    <property type="molecule type" value="Genomic_DNA"/>
</dbReference>
<comment type="caution">
    <text evidence="7">The sequence shown here is derived from an EMBL/GenBank/DDBJ whole genome shotgun (WGS) entry which is preliminary data.</text>
</comment>
<dbReference type="InterPro" id="IPR006665">
    <property type="entry name" value="OmpA-like"/>
</dbReference>
<dbReference type="InterPro" id="IPR006664">
    <property type="entry name" value="OMP_bac"/>
</dbReference>
<dbReference type="SUPFAM" id="SSF103647">
    <property type="entry name" value="TSP type-3 repeat"/>
    <property type="match status" value="1"/>
</dbReference>
<keyword evidence="8" id="KW-1185">Reference proteome</keyword>
<evidence type="ECO:0000313" key="7">
    <source>
        <dbReference type="EMBL" id="MBW2941173.1"/>
    </source>
</evidence>
<proteinExistence type="predicted"/>
<dbReference type="CDD" id="cd07185">
    <property type="entry name" value="OmpA_C-like"/>
    <property type="match status" value="1"/>
</dbReference>
<accession>A0ABS6VS72</accession>
<dbReference type="Proteomes" id="UP001166291">
    <property type="component" value="Unassembled WGS sequence"/>
</dbReference>
<organism evidence="7 8">
    <name type="scientific">Zhongshania aquimaris</name>
    <dbReference type="NCBI Taxonomy" id="2857107"/>
    <lineage>
        <taxon>Bacteria</taxon>
        <taxon>Pseudomonadati</taxon>
        <taxon>Pseudomonadota</taxon>
        <taxon>Gammaproteobacteria</taxon>
        <taxon>Cellvibrionales</taxon>
        <taxon>Spongiibacteraceae</taxon>
        <taxon>Zhongshania</taxon>
    </lineage>
</organism>
<keyword evidence="4" id="KW-0998">Cell outer membrane</keyword>
<sequence>MLPLLLSACAAGVTSPSDSDGDGVADVDDRCPATVAAISVDGYGCADSDSDGVIDAVDQCPNTPPENMVDQYGCLDSDNDGIKNGEDQCPRTERGERVMRNGCSARQAVGLESVFFAHGGAEITTEVQERLAGIAELMRHSPNFRIALQGHSDNSGTSDFNYRLSRIRANAVKAALLELGVASSRIDVQAYGDTMPIAENTSPEGRARNRRVALRVIRALP</sequence>
<evidence type="ECO:0000256" key="5">
    <source>
        <dbReference type="PROSITE-ProRule" id="PRU00473"/>
    </source>
</evidence>
<protein>
    <submittedName>
        <fullName evidence="7">OmpA family protein</fullName>
    </submittedName>
</protein>
<dbReference type="Gene3D" id="3.30.1330.60">
    <property type="entry name" value="OmpA-like domain"/>
    <property type="match status" value="1"/>
</dbReference>
<dbReference type="InterPro" id="IPR050330">
    <property type="entry name" value="Bact_OuterMem_StrucFunc"/>
</dbReference>
<evidence type="ECO:0000256" key="2">
    <source>
        <dbReference type="ARBA" id="ARBA00022729"/>
    </source>
</evidence>
<feature type="domain" description="OmpA-like" evidence="6">
    <location>
        <begin position="103"/>
        <end position="220"/>
    </location>
</feature>
<evidence type="ECO:0000259" key="6">
    <source>
        <dbReference type="PROSITE" id="PS51123"/>
    </source>
</evidence>
<dbReference type="SUPFAM" id="SSF103088">
    <property type="entry name" value="OmpA-like"/>
    <property type="match status" value="1"/>
</dbReference>
<evidence type="ECO:0000256" key="1">
    <source>
        <dbReference type="ARBA" id="ARBA00004442"/>
    </source>
</evidence>
<name>A0ABS6VS72_9GAMM</name>
<keyword evidence="2" id="KW-0732">Signal</keyword>
<dbReference type="Pfam" id="PF02412">
    <property type="entry name" value="TSP_3"/>
    <property type="match status" value="3"/>
</dbReference>
<keyword evidence="3 5" id="KW-0472">Membrane</keyword>
<comment type="subcellular location">
    <subcellularLocation>
        <location evidence="1">Cell outer membrane</location>
    </subcellularLocation>
</comment>
<dbReference type="PROSITE" id="PS51123">
    <property type="entry name" value="OMPA_2"/>
    <property type="match status" value="1"/>
</dbReference>